<dbReference type="AlphaFoldDB" id="A0AAE1C3R3"/>
<dbReference type="GO" id="GO:0005634">
    <property type="term" value="C:nucleus"/>
    <property type="evidence" value="ECO:0007669"/>
    <property type="project" value="TreeGrafter"/>
</dbReference>
<sequence length="370" mass="40497">MHRTLPRICTTITEGIYSNEVTAAIEIEHRHQAHEEAELEADEELQHRAKIVGTSIHEMAFESEWVHDRYEDDKYDRMHSRPVEDDRYAGGRGQEASNGAKVRVENIHYDITEEDLRSLFARKGALVSCTMNYDRSDRSTGTAWVVYSDPHDARDAVEDFDGQNAQGQKIRVTLVPSGPAERGGGVSGAPGGPRGPAARERSLFDRIQPRERSMFERIEGGGAREDERDGYRGGGDRRRRDRSDSPLKNGRSLAAPENIDRYVPGRGSRSPIRRRGTPRESGRRPGARREESGRGGGGRRGGRGDAEGAAGGVGGRRPKKTAEQLDAEMEDYFGKGEKAEESNGAAPNNAANGAASAAAATADDDTDMIL</sequence>
<feature type="compositionally biased region" description="Gly residues" evidence="3">
    <location>
        <begin position="181"/>
        <end position="194"/>
    </location>
</feature>
<evidence type="ECO:0000256" key="3">
    <source>
        <dbReference type="SAM" id="MobiDB-lite"/>
    </source>
</evidence>
<dbReference type="SMART" id="SM00360">
    <property type="entry name" value="RRM"/>
    <property type="match status" value="1"/>
</dbReference>
<feature type="compositionally biased region" description="Low complexity" evidence="3">
    <location>
        <begin position="342"/>
        <end position="361"/>
    </location>
</feature>
<dbReference type="InterPro" id="IPR051229">
    <property type="entry name" value="ALYREF_mRNA_export"/>
</dbReference>
<dbReference type="Pfam" id="PF13865">
    <property type="entry name" value="FoP_duplication"/>
    <property type="match status" value="1"/>
</dbReference>
<feature type="region of interest" description="Disordered" evidence="3">
    <location>
        <begin position="175"/>
        <end position="370"/>
    </location>
</feature>
<feature type="compositionally biased region" description="Basic and acidic residues" evidence="3">
    <location>
        <begin position="197"/>
        <end position="245"/>
    </location>
</feature>
<evidence type="ECO:0000313" key="5">
    <source>
        <dbReference type="EMBL" id="KAK3677042.1"/>
    </source>
</evidence>
<dbReference type="InterPro" id="IPR025715">
    <property type="entry name" value="FoP_C"/>
</dbReference>
<evidence type="ECO:0000256" key="2">
    <source>
        <dbReference type="PROSITE-ProRule" id="PRU00176"/>
    </source>
</evidence>
<dbReference type="SUPFAM" id="SSF54928">
    <property type="entry name" value="RNA-binding domain, RBD"/>
    <property type="match status" value="1"/>
</dbReference>
<dbReference type="Gene3D" id="3.30.70.330">
    <property type="match status" value="1"/>
</dbReference>
<dbReference type="PANTHER" id="PTHR19965">
    <property type="entry name" value="RNA AND EXPORT FACTOR BINDING PROTEIN"/>
    <property type="match status" value="1"/>
</dbReference>
<dbReference type="PROSITE" id="PS50102">
    <property type="entry name" value="RRM"/>
    <property type="match status" value="1"/>
</dbReference>
<accession>A0AAE1C3R3</accession>
<evidence type="ECO:0000313" key="6">
    <source>
        <dbReference type="Proteomes" id="UP001274830"/>
    </source>
</evidence>
<dbReference type="CDD" id="cd12418">
    <property type="entry name" value="RRM_Aly_REF_like"/>
    <property type="match status" value="1"/>
</dbReference>
<dbReference type="GO" id="GO:0003729">
    <property type="term" value="F:mRNA binding"/>
    <property type="evidence" value="ECO:0007669"/>
    <property type="project" value="TreeGrafter"/>
</dbReference>
<proteinExistence type="predicted"/>
<dbReference type="Pfam" id="PF00076">
    <property type="entry name" value="RRM_1"/>
    <property type="match status" value="1"/>
</dbReference>
<name>A0AAE1C3R3_9PEZI</name>
<reference evidence="5" key="1">
    <citation type="submission" date="2023-07" db="EMBL/GenBank/DDBJ databases">
        <title>Black Yeasts Isolated from many extreme environments.</title>
        <authorList>
            <person name="Coleine C."/>
            <person name="Stajich J.E."/>
            <person name="Selbmann L."/>
        </authorList>
    </citation>
    <scope>NUCLEOTIDE SEQUENCE</scope>
    <source>
        <strain evidence="5">CCFEE 5485</strain>
    </source>
</reference>
<evidence type="ECO:0000256" key="1">
    <source>
        <dbReference type="ARBA" id="ARBA00022884"/>
    </source>
</evidence>
<feature type="compositionally biased region" description="Basic and acidic residues" evidence="3">
    <location>
        <begin position="277"/>
        <end position="293"/>
    </location>
</feature>
<keyword evidence="1 2" id="KW-0694">RNA-binding</keyword>
<dbReference type="EMBL" id="JAUTXT010000008">
    <property type="protein sequence ID" value="KAK3677042.1"/>
    <property type="molecule type" value="Genomic_DNA"/>
</dbReference>
<organism evidence="5 6">
    <name type="scientific">Recurvomyces mirabilis</name>
    <dbReference type="NCBI Taxonomy" id="574656"/>
    <lineage>
        <taxon>Eukaryota</taxon>
        <taxon>Fungi</taxon>
        <taxon>Dikarya</taxon>
        <taxon>Ascomycota</taxon>
        <taxon>Pezizomycotina</taxon>
        <taxon>Dothideomycetes</taxon>
        <taxon>Dothideomycetidae</taxon>
        <taxon>Mycosphaerellales</taxon>
        <taxon>Teratosphaeriaceae</taxon>
        <taxon>Recurvomyces</taxon>
    </lineage>
</organism>
<dbReference type="PANTHER" id="PTHR19965:SF82">
    <property type="entry name" value="THO COMPLEX SUBUNIT 4"/>
    <property type="match status" value="1"/>
</dbReference>
<dbReference type="InterPro" id="IPR012677">
    <property type="entry name" value="Nucleotide-bd_a/b_plait_sf"/>
</dbReference>
<dbReference type="InterPro" id="IPR000504">
    <property type="entry name" value="RRM_dom"/>
</dbReference>
<dbReference type="SMART" id="SM01218">
    <property type="entry name" value="FoP_duplication"/>
    <property type="match status" value="1"/>
</dbReference>
<protein>
    <recommendedName>
        <fullName evidence="4">RRM domain-containing protein</fullName>
    </recommendedName>
</protein>
<keyword evidence="6" id="KW-1185">Reference proteome</keyword>
<comment type="caution">
    <text evidence="5">The sequence shown here is derived from an EMBL/GenBank/DDBJ whole genome shotgun (WGS) entry which is preliminary data.</text>
</comment>
<gene>
    <name evidence="5" type="ORF">LTR78_003247</name>
</gene>
<feature type="domain" description="RRM" evidence="4">
    <location>
        <begin position="100"/>
        <end position="177"/>
    </location>
</feature>
<dbReference type="Proteomes" id="UP001274830">
    <property type="component" value="Unassembled WGS sequence"/>
</dbReference>
<dbReference type="InterPro" id="IPR035979">
    <property type="entry name" value="RBD_domain_sf"/>
</dbReference>
<feature type="compositionally biased region" description="Basic and acidic residues" evidence="3">
    <location>
        <begin position="332"/>
        <end position="341"/>
    </location>
</feature>
<evidence type="ECO:0000259" key="4">
    <source>
        <dbReference type="PROSITE" id="PS50102"/>
    </source>
</evidence>